<evidence type="ECO:0000313" key="4">
    <source>
        <dbReference type="Proteomes" id="UP000473699"/>
    </source>
</evidence>
<dbReference type="PANTHER" id="PTHR43849">
    <property type="entry name" value="BLL3936 PROTEIN"/>
    <property type="match status" value="1"/>
</dbReference>
<dbReference type="NCBIfam" id="TIGR02123">
    <property type="entry name" value="TRAP_fused"/>
    <property type="match status" value="1"/>
</dbReference>
<feature type="transmembrane region" description="Helical" evidence="1">
    <location>
        <begin position="422"/>
        <end position="449"/>
    </location>
</feature>
<dbReference type="Proteomes" id="UP000473699">
    <property type="component" value="Unassembled WGS sequence"/>
</dbReference>
<name>A0A6L5YA30_9BACT</name>
<evidence type="ECO:0000256" key="1">
    <source>
        <dbReference type="SAM" id="Phobius"/>
    </source>
</evidence>
<reference evidence="3 4" key="1">
    <citation type="submission" date="2019-08" db="EMBL/GenBank/DDBJ databases">
        <title>In-depth cultivation of the pig gut microbiome towards novel bacterial diversity and tailored functional studies.</title>
        <authorList>
            <person name="Wylensek D."/>
            <person name="Hitch T.C.A."/>
            <person name="Clavel T."/>
        </authorList>
    </citation>
    <scope>NUCLEOTIDE SEQUENCE [LARGE SCALE GENOMIC DNA]</scope>
    <source>
        <strain evidence="3 4">SM-530-WT-4B</strain>
    </source>
</reference>
<feature type="transmembrane region" description="Helical" evidence="1">
    <location>
        <begin position="91"/>
        <end position="110"/>
    </location>
</feature>
<feature type="transmembrane region" description="Helical" evidence="1">
    <location>
        <begin position="62"/>
        <end position="79"/>
    </location>
</feature>
<protein>
    <submittedName>
        <fullName evidence="3">TRAP transporter permease</fullName>
    </submittedName>
</protein>
<feature type="transmembrane region" description="Helical" evidence="1">
    <location>
        <begin position="190"/>
        <end position="215"/>
    </location>
</feature>
<feature type="domain" description="TRAP C4-dicarboxylate transport system permease DctM subunit" evidence="2">
    <location>
        <begin position="132"/>
        <end position="572"/>
    </location>
</feature>
<keyword evidence="1" id="KW-0812">Transmembrane</keyword>
<organism evidence="3 4">
    <name type="scientific">Pyramidobacter porci</name>
    <dbReference type="NCBI Taxonomy" id="2605789"/>
    <lineage>
        <taxon>Bacteria</taxon>
        <taxon>Thermotogati</taxon>
        <taxon>Synergistota</taxon>
        <taxon>Synergistia</taxon>
        <taxon>Synergistales</taxon>
        <taxon>Dethiosulfovibrionaceae</taxon>
        <taxon>Pyramidobacter</taxon>
    </lineage>
</organism>
<dbReference type="InterPro" id="IPR011853">
    <property type="entry name" value="TRAP_DctM-Dct_fused"/>
</dbReference>
<feature type="transmembrane region" description="Helical" evidence="1">
    <location>
        <begin position="576"/>
        <end position="601"/>
    </location>
</feature>
<dbReference type="EMBL" id="VUNH01000003">
    <property type="protein sequence ID" value="MST55126.1"/>
    <property type="molecule type" value="Genomic_DNA"/>
</dbReference>
<feature type="transmembrane region" description="Helical" evidence="1">
    <location>
        <begin position="461"/>
        <end position="483"/>
    </location>
</feature>
<keyword evidence="4" id="KW-1185">Reference proteome</keyword>
<feature type="transmembrane region" description="Helical" evidence="1">
    <location>
        <begin position="36"/>
        <end position="56"/>
    </location>
</feature>
<dbReference type="AlphaFoldDB" id="A0A6L5YA30"/>
<dbReference type="Pfam" id="PF06808">
    <property type="entry name" value="DctM"/>
    <property type="match status" value="1"/>
</dbReference>
<feature type="transmembrane region" description="Helical" evidence="1">
    <location>
        <begin position="546"/>
        <end position="564"/>
    </location>
</feature>
<evidence type="ECO:0000259" key="2">
    <source>
        <dbReference type="Pfam" id="PF06808"/>
    </source>
</evidence>
<feature type="transmembrane region" description="Helical" evidence="1">
    <location>
        <begin position="322"/>
        <end position="341"/>
    </location>
</feature>
<feature type="transmembrane region" description="Helical" evidence="1">
    <location>
        <begin position="122"/>
        <end position="142"/>
    </location>
</feature>
<sequence length="649" mass="69107">MSFLSRKKLNEVPRDVDLSELERDSRYRIFSGGMKVFLTVVLTCFALFQLYASLSGRLPQQILRYGHLGFAISLAFIIYPTTKKSSRRTVNMLDVIFALAFLTVIGYFIGNFKALQLRAGEYTALDTVMAGLGVFLVLLACWRVVGPPIVIIASCFMIYGLMGARGLFAVQMPGFLAQRGYQLPRIITHLFITTEGVIGNPIGVCSTYIFLFILFGSCLEKTGIGQFFIDLANALAGWAVGGPAKVAVLSSALQGTVSGSSVANTVSTGSFTIPLMKSLGYEPEFAGAVEAAASTGGQIMPPVMGSAAFLIAESVGIPYSQLMLVALIPALLYFSGIWIMVDFEARRKGLKGLPREKLPPAKPLLLQKGHLVLPLAAIIYFMLSGFTITRSALWGIMIAALVPFLRKSTWVSPKQILEALPLAARNIVSVATACSTAGIIVGMVTLTGLGQRIGGGMFQVVGGNVFLGLMCAMITSLVLGMGVSTTSNYIITSTVAAPILIHLGIPLLAAHMFCFYFGIIADITPPVALAAYAGSAIAKGNPFRTGVNASKLAIAAFLVPYMFALDPKLIMIDGTFLEALPMILTALVGLFGIGGGLIGYINAPIESYWRLLMIAGGVGLLIPGMTSDLIGAAVILAVYFFTRRKKSGE</sequence>
<keyword evidence="1" id="KW-0472">Membrane</keyword>
<gene>
    <name evidence="3" type="ORF">FYJ74_03565</name>
</gene>
<evidence type="ECO:0000313" key="3">
    <source>
        <dbReference type="EMBL" id="MST55126.1"/>
    </source>
</evidence>
<dbReference type="PANTHER" id="PTHR43849:SF2">
    <property type="entry name" value="BLL3936 PROTEIN"/>
    <property type="match status" value="1"/>
</dbReference>
<comment type="caution">
    <text evidence="3">The sequence shown here is derived from an EMBL/GenBank/DDBJ whole genome shotgun (WGS) entry which is preliminary data.</text>
</comment>
<dbReference type="InterPro" id="IPR010656">
    <property type="entry name" value="DctM"/>
</dbReference>
<keyword evidence="1" id="KW-1133">Transmembrane helix</keyword>
<feature type="transmembrane region" description="Helical" evidence="1">
    <location>
        <begin position="227"/>
        <end position="248"/>
    </location>
</feature>
<proteinExistence type="predicted"/>
<feature type="transmembrane region" description="Helical" evidence="1">
    <location>
        <begin position="613"/>
        <end position="641"/>
    </location>
</feature>
<dbReference type="RefSeq" id="WP_154528235.1">
    <property type="nucleotide sequence ID" value="NZ_VUNH01000003.1"/>
</dbReference>
<accession>A0A6L5YA30</accession>
<feature type="transmembrane region" description="Helical" evidence="1">
    <location>
        <begin position="149"/>
        <end position="170"/>
    </location>
</feature>
<feature type="transmembrane region" description="Helical" evidence="1">
    <location>
        <begin position="371"/>
        <end position="402"/>
    </location>
</feature>